<name>A0A9D1HK67_9FIRM</name>
<dbReference type="Proteomes" id="UP000824124">
    <property type="component" value="Unassembled WGS sequence"/>
</dbReference>
<evidence type="ECO:0000256" key="1">
    <source>
        <dbReference type="ARBA" id="ARBA00023121"/>
    </source>
</evidence>
<comment type="caution">
    <text evidence="2">The sequence shown here is derived from an EMBL/GenBank/DDBJ whole genome shotgun (WGS) entry which is preliminary data.</text>
</comment>
<dbReference type="NCBIfam" id="TIGR00762">
    <property type="entry name" value="DegV"/>
    <property type="match status" value="1"/>
</dbReference>
<organism evidence="2 3">
    <name type="scientific">Candidatus Avidehalobacter gallistercoris</name>
    <dbReference type="NCBI Taxonomy" id="2840694"/>
    <lineage>
        <taxon>Bacteria</taxon>
        <taxon>Bacillati</taxon>
        <taxon>Bacillota</taxon>
        <taxon>Clostridia</taxon>
        <taxon>Eubacteriales</taxon>
        <taxon>Peptococcaceae</taxon>
        <taxon>Peptococcaceae incertae sedis</taxon>
        <taxon>Candidatus Avidehalobacter</taxon>
    </lineage>
</organism>
<sequence>MFKIITDSCSDLPPEFLAKHNISVVPLHLQVDGEDYTPGEDISTEDALSKIAAAADMPKTSQPTPHAYAQAFEAAEEEEILCLTLSSELSGSFNSANLAAQGSPKKIVVHDTREGSFAQGFQVMLAALLKEKGKTLEEIRQRLSEYYQQSSIVVILEKYDNAIKGGRVNKYAGKIIEKMNIRGIIEVIDGKVIVVDKARGADKTFQKMLERIASKADDFSKAIVGIAHFQNLEMAEKYREAIERLLCPAQILLGSINPALGVYCDKGGLVISVGPEPASFAGA</sequence>
<dbReference type="AlphaFoldDB" id="A0A9D1HK67"/>
<dbReference type="GO" id="GO:0008289">
    <property type="term" value="F:lipid binding"/>
    <property type="evidence" value="ECO:0007669"/>
    <property type="project" value="UniProtKB-KW"/>
</dbReference>
<dbReference type="Gene3D" id="3.30.1180.10">
    <property type="match status" value="1"/>
</dbReference>
<protein>
    <submittedName>
        <fullName evidence="2">DegV family protein</fullName>
    </submittedName>
</protein>
<reference evidence="2" key="2">
    <citation type="journal article" date="2021" name="PeerJ">
        <title>Extensive microbial diversity within the chicken gut microbiome revealed by metagenomics and culture.</title>
        <authorList>
            <person name="Gilroy R."/>
            <person name="Ravi A."/>
            <person name="Getino M."/>
            <person name="Pursley I."/>
            <person name="Horton D.L."/>
            <person name="Alikhan N.F."/>
            <person name="Baker D."/>
            <person name="Gharbi K."/>
            <person name="Hall N."/>
            <person name="Watson M."/>
            <person name="Adriaenssens E.M."/>
            <person name="Foster-Nyarko E."/>
            <person name="Jarju S."/>
            <person name="Secka A."/>
            <person name="Antonio M."/>
            <person name="Oren A."/>
            <person name="Chaudhuri R.R."/>
            <person name="La Ragione R."/>
            <person name="Hildebrand F."/>
            <person name="Pallen M.J."/>
        </authorList>
    </citation>
    <scope>NUCLEOTIDE SEQUENCE</scope>
    <source>
        <strain evidence="2">2830</strain>
    </source>
</reference>
<dbReference type="Pfam" id="PF02645">
    <property type="entry name" value="DegV"/>
    <property type="match status" value="1"/>
</dbReference>
<dbReference type="SUPFAM" id="SSF82549">
    <property type="entry name" value="DAK1/DegV-like"/>
    <property type="match status" value="1"/>
</dbReference>
<dbReference type="InterPro" id="IPR003797">
    <property type="entry name" value="DegV"/>
</dbReference>
<evidence type="ECO:0000313" key="2">
    <source>
        <dbReference type="EMBL" id="HIU10761.1"/>
    </source>
</evidence>
<evidence type="ECO:0000313" key="3">
    <source>
        <dbReference type="Proteomes" id="UP000824124"/>
    </source>
</evidence>
<dbReference type="PROSITE" id="PS51482">
    <property type="entry name" value="DEGV"/>
    <property type="match status" value="1"/>
</dbReference>
<dbReference type="EMBL" id="DVMH01000029">
    <property type="protein sequence ID" value="HIU10761.1"/>
    <property type="molecule type" value="Genomic_DNA"/>
</dbReference>
<reference evidence="2" key="1">
    <citation type="submission" date="2020-10" db="EMBL/GenBank/DDBJ databases">
        <authorList>
            <person name="Gilroy R."/>
        </authorList>
    </citation>
    <scope>NUCLEOTIDE SEQUENCE</scope>
    <source>
        <strain evidence="2">2830</strain>
    </source>
</reference>
<accession>A0A9D1HK67</accession>
<dbReference type="InterPro" id="IPR043168">
    <property type="entry name" value="DegV_C"/>
</dbReference>
<proteinExistence type="predicted"/>
<dbReference type="InterPro" id="IPR050270">
    <property type="entry name" value="DegV_domain_contain"/>
</dbReference>
<dbReference type="PANTHER" id="PTHR33434">
    <property type="entry name" value="DEGV DOMAIN-CONTAINING PROTEIN DR_1986-RELATED"/>
    <property type="match status" value="1"/>
</dbReference>
<dbReference type="PANTHER" id="PTHR33434:SF2">
    <property type="entry name" value="FATTY ACID-BINDING PROTEIN TM_1468"/>
    <property type="match status" value="1"/>
</dbReference>
<dbReference type="Gene3D" id="3.40.50.10170">
    <property type="match status" value="1"/>
</dbReference>
<keyword evidence="1" id="KW-0446">Lipid-binding</keyword>
<gene>
    <name evidence="2" type="ORF">IAB00_05935</name>
</gene>